<reference evidence="2 3" key="2">
    <citation type="submission" date="2013-09" db="EMBL/GenBank/DDBJ databases">
        <title>Whole genome comparison of six Crocosphaera watsonii strains with differing phenotypes.</title>
        <authorList>
            <person name="Bench S.R."/>
            <person name="Heller P."/>
            <person name="Frank I."/>
            <person name="Arciniega M."/>
            <person name="Shilova I.N."/>
            <person name="Zehr J.P."/>
        </authorList>
    </citation>
    <scope>NUCLEOTIDE SEQUENCE [LARGE SCALE GENOMIC DNA]</scope>
    <source>
        <strain evidence="2 3">WH 0402</strain>
    </source>
</reference>
<accession>T2JY22</accession>
<dbReference type="EMBL" id="CAQN01001275">
    <property type="protein sequence ID" value="CCQ70693.1"/>
    <property type="molecule type" value="Genomic_DNA"/>
</dbReference>
<reference evidence="2 3" key="1">
    <citation type="submission" date="2013-01" db="EMBL/GenBank/DDBJ databases">
        <authorList>
            <person name="Bench S."/>
        </authorList>
    </citation>
    <scope>NUCLEOTIDE SEQUENCE [LARGE SCALE GENOMIC DNA]</scope>
    <source>
        <strain evidence="2 3">WH 0402</strain>
    </source>
</reference>
<comment type="caution">
    <text evidence="2">The sequence shown here is derived from an EMBL/GenBank/DDBJ whole genome shotgun (WGS) entry which is preliminary data.</text>
</comment>
<keyword evidence="1" id="KW-0472">Membrane</keyword>
<name>T2JY22_CROWT</name>
<gene>
    <name evidence="2" type="ORF">CWATWH0402_4810</name>
</gene>
<feature type="transmembrane region" description="Helical" evidence="1">
    <location>
        <begin position="12"/>
        <end position="34"/>
    </location>
</feature>
<evidence type="ECO:0000313" key="2">
    <source>
        <dbReference type="EMBL" id="CCQ70693.1"/>
    </source>
</evidence>
<organism evidence="2 3">
    <name type="scientific">Crocosphaera watsonii WH 0402</name>
    <dbReference type="NCBI Taxonomy" id="1284629"/>
    <lineage>
        <taxon>Bacteria</taxon>
        <taxon>Bacillati</taxon>
        <taxon>Cyanobacteriota</taxon>
        <taxon>Cyanophyceae</taxon>
        <taxon>Oscillatoriophycideae</taxon>
        <taxon>Chroococcales</taxon>
        <taxon>Aphanothecaceae</taxon>
        <taxon>Crocosphaera</taxon>
    </lineage>
</organism>
<keyword evidence="1" id="KW-1133">Transmembrane helix</keyword>
<dbReference type="AlphaFoldDB" id="T2JY22"/>
<keyword evidence="1" id="KW-0812">Transmembrane</keyword>
<protein>
    <submittedName>
        <fullName evidence="2">DedA family protein, putative</fullName>
    </submittedName>
</protein>
<feature type="transmembrane region" description="Helical" evidence="1">
    <location>
        <begin position="46"/>
        <end position="67"/>
    </location>
</feature>
<evidence type="ECO:0000313" key="3">
    <source>
        <dbReference type="Proteomes" id="UP000018130"/>
    </source>
</evidence>
<proteinExistence type="predicted"/>
<dbReference type="Proteomes" id="UP000018130">
    <property type="component" value="Unassembled WGS sequence"/>
</dbReference>
<sequence length="71" mass="8127">MQQKTKSKQLFLKLGGITVLTAATIIIIKQLGILDTFSITESLQNLLQWIQDLGTIGYLIFILFICYQQFF</sequence>
<evidence type="ECO:0000256" key="1">
    <source>
        <dbReference type="SAM" id="Phobius"/>
    </source>
</evidence>